<dbReference type="Proteomes" id="UP000838878">
    <property type="component" value="Chromosome 14"/>
</dbReference>
<accession>A0A8J9VD20</accession>
<evidence type="ECO:0000256" key="2">
    <source>
        <dbReference type="SAM" id="Phobius"/>
    </source>
</evidence>
<evidence type="ECO:0000313" key="3">
    <source>
        <dbReference type="EMBL" id="CAH0720298.1"/>
    </source>
</evidence>
<dbReference type="AlphaFoldDB" id="A0A8J9VD20"/>
<keyword evidence="2" id="KW-0812">Transmembrane</keyword>
<dbReference type="EMBL" id="OV170234">
    <property type="protein sequence ID" value="CAH0720298.1"/>
    <property type="molecule type" value="Genomic_DNA"/>
</dbReference>
<evidence type="ECO:0000313" key="4">
    <source>
        <dbReference type="Proteomes" id="UP000838878"/>
    </source>
</evidence>
<gene>
    <name evidence="3" type="ORF">BINO364_LOCUS6546</name>
</gene>
<feature type="transmembrane region" description="Helical" evidence="2">
    <location>
        <begin position="72"/>
        <end position="98"/>
    </location>
</feature>
<keyword evidence="2" id="KW-0472">Membrane</keyword>
<name>A0A8J9VD20_9NEOP</name>
<feature type="compositionally biased region" description="Basic and acidic residues" evidence="1">
    <location>
        <begin position="167"/>
        <end position="176"/>
    </location>
</feature>
<dbReference type="OrthoDB" id="7385553at2759"/>
<keyword evidence="4" id="KW-1185">Reference proteome</keyword>
<protein>
    <submittedName>
        <fullName evidence="3">Uncharacterized protein</fullName>
    </submittedName>
</protein>
<sequence>MLVLVWGEVVWSGWVAWRVRRWLRGDDAAELRHALALGDHLHPLLQHLAHYHPLPEKVNQLMAEAEADLPRYLYVMASASCVLVALQLGAAALALCAAHTARRRRAHSRACSDVTITTPLRYVRKHVQIIRRLMHSKQKLKGKCNILQFAEGPQRQNSTQSRVQKRTSRDSVRLGDGDTGGSRGAEGHWILTISRRIATLPYGPIVDIFPSAPPARGGATAARSGIVLKLFGTRYLLTTATTWKWS</sequence>
<evidence type="ECO:0000256" key="1">
    <source>
        <dbReference type="SAM" id="MobiDB-lite"/>
    </source>
</evidence>
<feature type="non-terminal residue" evidence="3">
    <location>
        <position position="246"/>
    </location>
</feature>
<keyword evidence="2" id="KW-1133">Transmembrane helix</keyword>
<reference evidence="3" key="1">
    <citation type="submission" date="2021-12" db="EMBL/GenBank/DDBJ databases">
        <authorList>
            <person name="Martin H S."/>
        </authorList>
    </citation>
    <scope>NUCLEOTIDE SEQUENCE</scope>
</reference>
<feature type="region of interest" description="Disordered" evidence="1">
    <location>
        <begin position="153"/>
        <end position="182"/>
    </location>
</feature>
<organism evidence="3 4">
    <name type="scientific">Brenthis ino</name>
    <name type="common">lesser marbled fritillary</name>
    <dbReference type="NCBI Taxonomy" id="405034"/>
    <lineage>
        <taxon>Eukaryota</taxon>
        <taxon>Metazoa</taxon>
        <taxon>Ecdysozoa</taxon>
        <taxon>Arthropoda</taxon>
        <taxon>Hexapoda</taxon>
        <taxon>Insecta</taxon>
        <taxon>Pterygota</taxon>
        <taxon>Neoptera</taxon>
        <taxon>Endopterygota</taxon>
        <taxon>Lepidoptera</taxon>
        <taxon>Glossata</taxon>
        <taxon>Ditrysia</taxon>
        <taxon>Papilionoidea</taxon>
        <taxon>Nymphalidae</taxon>
        <taxon>Heliconiinae</taxon>
        <taxon>Argynnini</taxon>
        <taxon>Brenthis</taxon>
    </lineage>
</organism>
<proteinExistence type="predicted"/>